<evidence type="ECO:0000259" key="2">
    <source>
        <dbReference type="PROSITE" id="PS51762"/>
    </source>
</evidence>
<dbReference type="Pfam" id="PF00722">
    <property type="entry name" value="Glyco_hydro_16"/>
    <property type="match status" value="1"/>
</dbReference>
<dbReference type="InterPro" id="IPR000757">
    <property type="entry name" value="Beta-glucanase-like"/>
</dbReference>
<evidence type="ECO:0000256" key="1">
    <source>
        <dbReference type="ARBA" id="ARBA00006865"/>
    </source>
</evidence>
<dbReference type="InterPro" id="IPR050546">
    <property type="entry name" value="Glycosyl_Hydrlase_16"/>
</dbReference>
<dbReference type="GO" id="GO:0004553">
    <property type="term" value="F:hydrolase activity, hydrolyzing O-glycosyl compounds"/>
    <property type="evidence" value="ECO:0007669"/>
    <property type="project" value="InterPro"/>
</dbReference>
<dbReference type="EMBL" id="JJMP01000009">
    <property type="protein sequence ID" value="RYC50533.1"/>
    <property type="molecule type" value="Genomic_DNA"/>
</dbReference>
<name>A0A444VIF4_9FLAO</name>
<dbReference type="RefSeq" id="WP_129655524.1">
    <property type="nucleotide sequence ID" value="NZ_ML142913.1"/>
</dbReference>
<feature type="domain" description="GH16" evidence="2">
    <location>
        <begin position="44"/>
        <end position="263"/>
    </location>
</feature>
<evidence type="ECO:0000313" key="3">
    <source>
        <dbReference type="EMBL" id="RYC50533.1"/>
    </source>
</evidence>
<reference evidence="3 4" key="1">
    <citation type="submission" date="2014-04" db="EMBL/GenBank/DDBJ databases">
        <title>Whole genome of Muricauda olearia.</title>
        <authorList>
            <person name="Zhang X.-H."/>
            <person name="Tang K."/>
        </authorList>
    </citation>
    <scope>NUCLEOTIDE SEQUENCE [LARGE SCALE GENOMIC DNA]</scope>
    <source>
        <strain evidence="3 4">Th120</strain>
    </source>
</reference>
<accession>A0A444VIF4</accession>
<dbReference type="SUPFAM" id="SSF49899">
    <property type="entry name" value="Concanavalin A-like lectins/glucanases"/>
    <property type="match status" value="1"/>
</dbReference>
<dbReference type="Proteomes" id="UP000290261">
    <property type="component" value="Unassembled WGS sequence"/>
</dbReference>
<comment type="caution">
    <text evidence="3">The sequence shown here is derived from an EMBL/GenBank/DDBJ whole genome shotgun (WGS) entry which is preliminary data.</text>
</comment>
<organism evidence="3 4">
    <name type="scientific">Flagellimonas olearia</name>
    <dbReference type="NCBI Taxonomy" id="552546"/>
    <lineage>
        <taxon>Bacteria</taxon>
        <taxon>Pseudomonadati</taxon>
        <taxon>Bacteroidota</taxon>
        <taxon>Flavobacteriia</taxon>
        <taxon>Flavobacteriales</taxon>
        <taxon>Flavobacteriaceae</taxon>
        <taxon>Flagellimonas</taxon>
    </lineage>
</organism>
<dbReference type="PROSITE" id="PS51762">
    <property type="entry name" value="GH16_2"/>
    <property type="match status" value="1"/>
</dbReference>
<gene>
    <name evidence="3" type="ORF">DN53_18050</name>
</gene>
<dbReference type="GO" id="GO:0005975">
    <property type="term" value="P:carbohydrate metabolic process"/>
    <property type="evidence" value="ECO:0007669"/>
    <property type="project" value="InterPro"/>
</dbReference>
<proteinExistence type="inferred from homology"/>
<dbReference type="InterPro" id="IPR013320">
    <property type="entry name" value="ConA-like_dom_sf"/>
</dbReference>
<dbReference type="AlphaFoldDB" id="A0A444VIF4"/>
<dbReference type="CDD" id="cd08023">
    <property type="entry name" value="GH16_laminarinase_like"/>
    <property type="match status" value="1"/>
</dbReference>
<dbReference type="Gene3D" id="2.60.120.200">
    <property type="match status" value="1"/>
</dbReference>
<protein>
    <submittedName>
        <fullName evidence="3">Beta-glucanase</fullName>
    </submittedName>
</protein>
<dbReference type="PANTHER" id="PTHR10963:SF55">
    <property type="entry name" value="GLYCOSIDE HYDROLASE FAMILY 16 PROTEIN"/>
    <property type="match status" value="1"/>
</dbReference>
<sequence length="263" mass="30082">MPLKIFRIAAILFLIVLFGSFLGYKPFQNSKLVWVENFDQKSLDTTKWSKIPRGGADWNRHMSDYDSCYALRDGKLVLKGINNASVVSDTSKYLTGGVYTKDKVVFGLGRLEIRAKLNSATGAWPAFWLLGQGKKYPGGGEIDIMEHLNFDDTVYQTVHSTYTIDLKIKDNPKHYGTAPINKNGYNTYAVEKYQDSVVFYVNDERTFAYPRIDTDQPEQFPYADGDHYLLLDMQLGGSWVGEVEPSELPVEMEIDWVRFYTFE</sequence>
<comment type="similarity">
    <text evidence="1">Belongs to the glycosyl hydrolase 16 family.</text>
</comment>
<keyword evidence="4" id="KW-1185">Reference proteome</keyword>
<dbReference type="PANTHER" id="PTHR10963">
    <property type="entry name" value="GLYCOSYL HYDROLASE-RELATED"/>
    <property type="match status" value="1"/>
</dbReference>
<evidence type="ECO:0000313" key="4">
    <source>
        <dbReference type="Proteomes" id="UP000290261"/>
    </source>
</evidence>